<dbReference type="RefSeq" id="WP_196100276.1">
    <property type="nucleotide sequence ID" value="NZ_CP064939.1"/>
</dbReference>
<gene>
    <name evidence="1" type="ORF">IZT61_06030</name>
</gene>
<proteinExistence type="predicted"/>
<evidence type="ECO:0000313" key="1">
    <source>
        <dbReference type="EMBL" id="QPH40822.1"/>
    </source>
</evidence>
<organism evidence="1 2">
    <name type="scientific">Pedobacter endophyticus</name>
    <dbReference type="NCBI Taxonomy" id="2789740"/>
    <lineage>
        <taxon>Bacteria</taxon>
        <taxon>Pseudomonadati</taxon>
        <taxon>Bacteroidota</taxon>
        <taxon>Sphingobacteriia</taxon>
        <taxon>Sphingobacteriales</taxon>
        <taxon>Sphingobacteriaceae</taxon>
        <taxon>Pedobacter</taxon>
    </lineage>
</organism>
<dbReference type="Gene3D" id="3.30.420.250">
    <property type="match status" value="1"/>
</dbReference>
<dbReference type="CDD" id="cd24013">
    <property type="entry name" value="ASKHA_ATPase_BT3980-like"/>
    <property type="match status" value="1"/>
</dbReference>
<dbReference type="EMBL" id="CP064939">
    <property type="protein sequence ID" value="QPH40822.1"/>
    <property type="molecule type" value="Genomic_DNA"/>
</dbReference>
<keyword evidence="2" id="KW-1185">Reference proteome</keyword>
<dbReference type="InterPro" id="IPR024213">
    <property type="entry name" value="DUF3822"/>
</dbReference>
<protein>
    <submittedName>
        <fullName evidence="1">DUF3822 family protein</fullName>
    </submittedName>
</protein>
<reference evidence="1 2" key="1">
    <citation type="submission" date="2020-11" db="EMBL/GenBank/DDBJ databases">
        <title>Pedobacter endophytica, an endophytic bacteria isolated form Carex pumila.</title>
        <authorList>
            <person name="Peng Y."/>
            <person name="Jiang L."/>
            <person name="Lee J."/>
        </authorList>
    </citation>
    <scope>NUCLEOTIDE SEQUENCE [LARGE SCALE GENOMIC DNA]</scope>
    <source>
        <strain evidence="1 2">JBR3-12</strain>
    </source>
</reference>
<name>A0A7S9Q0L5_9SPHI</name>
<dbReference type="Pfam" id="PF12864">
    <property type="entry name" value="DUF3822"/>
    <property type="match status" value="1"/>
</dbReference>
<sequence length="268" mass="30534">MSNNSLLLVDPKFKPDSSVDCHLLLKITNDSFSYAIVNKDTEQIHVIFDKQGSENIEFDLKSAFETDSYLSQKYGTIKAAVHTQNFVFIPDDWFNADNLSVYSHFLRADGKINSKHHREQGFNTLFILANKIEDNLPAGTVIFPQSSPLLALSNHISGDALLIDFTASSFNVLYARQGKTNFQNHYEAENTDEFNYFLLLIIEQLGLDESVPVYLQGIIDEDDNNYKTLLKYFNNLYFFLPAGKQNSELLDDMPKHYFSGLLALDLCE</sequence>
<evidence type="ECO:0000313" key="2">
    <source>
        <dbReference type="Proteomes" id="UP000594759"/>
    </source>
</evidence>
<dbReference type="Gene3D" id="3.30.420.260">
    <property type="match status" value="1"/>
</dbReference>
<dbReference type="Proteomes" id="UP000594759">
    <property type="component" value="Chromosome"/>
</dbReference>
<dbReference type="KEGG" id="pex:IZT61_06030"/>
<accession>A0A7S9Q0L5</accession>
<dbReference type="AlphaFoldDB" id="A0A7S9Q0L5"/>